<sequence length="79" mass="8413">MITPSSSTTTCCSKHRPGTCAFVPGRGRRRREEVRGCAQGKLPGPTTVKVRVTGLTPGLHGFHLEDMNSASTLGMQGED</sequence>
<evidence type="ECO:0000256" key="1">
    <source>
        <dbReference type="SAM" id="MobiDB-lite"/>
    </source>
</evidence>
<protein>
    <recommendedName>
        <fullName evidence="4">Superoxide dismutase copper/zinc binding domain-containing protein</fullName>
    </recommendedName>
</protein>
<evidence type="ECO:0000313" key="2">
    <source>
        <dbReference type="EMBL" id="ONK81027.1"/>
    </source>
</evidence>
<dbReference type="Gramene" id="ONK81027">
    <property type="protein sequence ID" value="ONK81027"/>
    <property type="gene ID" value="A4U43_C01F24440"/>
</dbReference>
<feature type="region of interest" description="Disordered" evidence="1">
    <location>
        <begin position="21"/>
        <end position="40"/>
    </location>
</feature>
<keyword evidence="3" id="KW-1185">Reference proteome</keyword>
<evidence type="ECO:0000313" key="3">
    <source>
        <dbReference type="Proteomes" id="UP000243459"/>
    </source>
</evidence>
<name>A0A5P1FUC0_ASPOF</name>
<dbReference type="EMBL" id="CM007381">
    <property type="protein sequence ID" value="ONK81027.1"/>
    <property type="molecule type" value="Genomic_DNA"/>
</dbReference>
<dbReference type="AlphaFoldDB" id="A0A5P1FUC0"/>
<gene>
    <name evidence="2" type="ORF">A4U43_C01F24440</name>
</gene>
<reference evidence="3" key="1">
    <citation type="journal article" date="2017" name="Nat. Commun.">
        <title>The asparagus genome sheds light on the origin and evolution of a young Y chromosome.</title>
        <authorList>
            <person name="Harkess A."/>
            <person name="Zhou J."/>
            <person name="Xu C."/>
            <person name="Bowers J.E."/>
            <person name="Van der Hulst R."/>
            <person name="Ayyampalayam S."/>
            <person name="Mercati F."/>
            <person name="Riccardi P."/>
            <person name="McKain M.R."/>
            <person name="Kakrana A."/>
            <person name="Tang H."/>
            <person name="Ray J."/>
            <person name="Groenendijk J."/>
            <person name="Arikit S."/>
            <person name="Mathioni S.M."/>
            <person name="Nakano M."/>
            <person name="Shan H."/>
            <person name="Telgmann-Rauber A."/>
            <person name="Kanno A."/>
            <person name="Yue Z."/>
            <person name="Chen H."/>
            <person name="Li W."/>
            <person name="Chen Y."/>
            <person name="Xu X."/>
            <person name="Zhang Y."/>
            <person name="Luo S."/>
            <person name="Chen H."/>
            <person name="Gao J."/>
            <person name="Mao Z."/>
            <person name="Pires J.C."/>
            <person name="Luo M."/>
            <person name="Kudrna D."/>
            <person name="Wing R.A."/>
            <person name="Meyers B.C."/>
            <person name="Yi K."/>
            <person name="Kong H."/>
            <person name="Lavrijsen P."/>
            <person name="Sunseri F."/>
            <person name="Falavigna A."/>
            <person name="Ye Y."/>
            <person name="Leebens-Mack J.H."/>
            <person name="Chen G."/>
        </authorList>
    </citation>
    <scope>NUCLEOTIDE SEQUENCE [LARGE SCALE GENOMIC DNA]</scope>
    <source>
        <strain evidence="3">cv. DH0086</strain>
    </source>
</reference>
<dbReference type="Proteomes" id="UP000243459">
    <property type="component" value="Chromosome 1"/>
</dbReference>
<evidence type="ECO:0008006" key="4">
    <source>
        <dbReference type="Google" id="ProtNLM"/>
    </source>
</evidence>
<proteinExistence type="predicted"/>
<organism evidence="2 3">
    <name type="scientific">Asparagus officinalis</name>
    <name type="common">Garden asparagus</name>
    <dbReference type="NCBI Taxonomy" id="4686"/>
    <lineage>
        <taxon>Eukaryota</taxon>
        <taxon>Viridiplantae</taxon>
        <taxon>Streptophyta</taxon>
        <taxon>Embryophyta</taxon>
        <taxon>Tracheophyta</taxon>
        <taxon>Spermatophyta</taxon>
        <taxon>Magnoliopsida</taxon>
        <taxon>Liliopsida</taxon>
        <taxon>Asparagales</taxon>
        <taxon>Asparagaceae</taxon>
        <taxon>Asparagoideae</taxon>
        <taxon>Asparagus</taxon>
    </lineage>
</organism>
<accession>A0A5P1FUC0</accession>